<keyword evidence="3" id="KW-1185">Reference proteome</keyword>
<dbReference type="SUPFAM" id="SSF56266">
    <property type="entry name" value="DmpA/ArgJ-like"/>
    <property type="match status" value="1"/>
</dbReference>
<evidence type="ECO:0000313" key="2">
    <source>
        <dbReference type="EMBL" id="ATF26485.1"/>
    </source>
</evidence>
<accession>A0A291BYY4</accession>
<name>A0A291BYY4_BROTH</name>
<keyword evidence="2" id="KW-0031">Aminopeptidase</keyword>
<dbReference type="Gene3D" id="3.60.70.12">
    <property type="entry name" value="L-amino peptidase D-ALA esterase/amidase"/>
    <property type="match status" value="1"/>
</dbReference>
<dbReference type="CDD" id="cd02253">
    <property type="entry name" value="DmpA"/>
    <property type="match status" value="1"/>
</dbReference>
<keyword evidence="2" id="KW-0378">Hydrolase</keyword>
<sequence>MKLSKKRVREAGYTLPGKTGEYNAITDVAGVEVGYKTITFGEPSDYKGAGSPFARTGVTMILPQGKKRSALFVGRHNLNGNGELTGTHWMDDSGYLHGPIGITNTNSVGIVRDTLAKWMIDNNYYYPYIHEGKPIEGVGYFYPVVGETWDGLMNDTNGFHVTASDVYEAIDDAKTGPIAEGNVGGGNGMQCHEFKGGTGTSSRVLTDAEGGYTLGVLVQANHGTRACFEMFGVPIGRLLKGGEARLETFSPKPGTGSIIVVIATDAPVSPLQLQKICKRIPIAIGRLGAGFENDSGDIFLAFSTANNTAYQDNKATLISDDALDPIYKATAEAVEEAILNAMFAAESMTGKANNHFYALPQDDVYNILKEYRSDILKTF</sequence>
<dbReference type="PANTHER" id="PTHR36512">
    <property type="entry name" value="D-AMINOPEPTIDASE"/>
    <property type="match status" value="1"/>
</dbReference>
<dbReference type="InterPro" id="IPR016117">
    <property type="entry name" value="ArgJ-like_dom_sf"/>
</dbReference>
<dbReference type="GO" id="GO:0004177">
    <property type="term" value="F:aminopeptidase activity"/>
    <property type="evidence" value="ECO:0007669"/>
    <property type="project" value="UniProtKB-KW"/>
</dbReference>
<proteinExistence type="inferred from homology"/>
<dbReference type="InterPro" id="IPR005321">
    <property type="entry name" value="Peptidase_S58_DmpA"/>
</dbReference>
<dbReference type="PANTHER" id="PTHR36512:SF3">
    <property type="entry name" value="BLR5678 PROTEIN"/>
    <property type="match status" value="1"/>
</dbReference>
<dbReference type="Pfam" id="PF03576">
    <property type="entry name" value="Peptidase_S58"/>
    <property type="match status" value="1"/>
</dbReference>
<organism evidence="2 3">
    <name type="scientific">Brochothrix thermosphacta</name>
    <name type="common">Microbacterium thermosphactum</name>
    <dbReference type="NCBI Taxonomy" id="2756"/>
    <lineage>
        <taxon>Bacteria</taxon>
        <taxon>Bacillati</taxon>
        <taxon>Bacillota</taxon>
        <taxon>Bacilli</taxon>
        <taxon>Bacillales</taxon>
        <taxon>Listeriaceae</taxon>
        <taxon>Brochothrix</taxon>
    </lineage>
</organism>
<dbReference type="KEGG" id="bths:CNY62_08855"/>
<reference evidence="2 3" key="1">
    <citation type="submission" date="2017-09" db="EMBL/GenBank/DDBJ databases">
        <title>Complete Genome Sequences of Two Strains of the Meat Spoilage Bacterium Brochothrix thermosphacta Isolated from Ground Chicken.</title>
        <authorList>
            <person name="Paoli G.C."/>
            <person name="Wijey C."/>
            <person name="Chen C.-Y."/>
            <person name="Nguyen L."/>
            <person name="Yan X."/>
            <person name="Irwin P.L."/>
        </authorList>
    </citation>
    <scope>NUCLEOTIDE SEQUENCE [LARGE SCALE GENOMIC DNA]</scope>
    <source>
        <strain evidence="2 3">BI</strain>
    </source>
</reference>
<evidence type="ECO:0000256" key="1">
    <source>
        <dbReference type="ARBA" id="ARBA00007068"/>
    </source>
</evidence>
<dbReference type="Proteomes" id="UP000243591">
    <property type="component" value="Chromosome"/>
</dbReference>
<comment type="similarity">
    <text evidence="1">Belongs to the peptidase S58 family.</text>
</comment>
<keyword evidence="2" id="KW-0645">Protease</keyword>
<gene>
    <name evidence="2" type="ORF">CNY62_08855</name>
</gene>
<dbReference type="AlphaFoldDB" id="A0A291BYY4"/>
<evidence type="ECO:0000313" key="3">
    <source>
        <dbReference type="Proteomes" id="UP000243591"/>
    </source>
</evidence>
<protein>
    <submittedName>
        <fullName evidence="2">Aminopeptidase</fullName>
    </submittedName>
</protein>
<dbReference type="EMBL" id="CP023483">
    <property type="protein sequence ID" value="ATF26485.1"/>
    <property type="molecule type" value="Genomic_DNA"/>
</dbReference>